<dbReference type="PANTHER" id="PTHR30547">
    <property type="entry name" value="UNCHARACTERIZED PROTEIN YHCG-RELATED"/>
    <property type="match status" value="1"/>
</dbReference>
<comment type="caution">
    <text evidence="2">The sequence shown here is derived from an EMBL/GenBank/DDBJ whole genome shotgun (WGS) entry which is preliminary data.</text>
</comment>
<evidence type="ECO:0000313" key="3">
    <source>
        <dbReference type="Proteomes" id="UP001206483"/>
    </source>
</evidence>
<keyword evidence="3" id="KW-1185">Reference proteome</keyword>
<sequence>MDTELITHYWRIGRIILERQAQERWGTKVVDRLSLDLRTSFPGQRGYSPRSLRYMQHMAAVWPEEIRPQAVAQLPWGHIRTLLDSLDDRPTRDFYAQQAVQHGWSRNVLIHHIQTELHLRQALALNNDKVRDPERDDRTLGVLIAAHRDEEVAPPSRSR</sequence>
<dbReference type="InterPro" id="IPR053148">
    <property type="entry name" value="PD-DEXK-like_domain"/>
</dbReference>
<dbReference type="InterPro" id="IPR041527">
    <property type="entry name" value="YhcG_N"/>
</dbReference>
<dbReference type="Proteomes" id="UP001206483">
    <property type="component" value="Unassembled WGS sequence"/>
</dbReference>
<name>A0ABT1IXT0_9ACTN</name>
<protein>
    <submittedName>
        <fullName evidence="2">Nuclease of restriction endonuclease-like (RecB) superfamily</fullName>
    </submittedName>
</protein>
<evidence type="ECO:0000313" key="2">
    <source>
        <dbReference type="EMBL" id="MCP2309960.1"/>
    </source>
</evidence>
<dbReference type="EMBL" id="JAMZDX010000003">
    <property type="protein sequence ID" value="MCP2309960.1"/>
    <property type="molecule type" value="Genomic_DNA"/>
</dbReference>
<dbReference type="Pfam" id="PF17761">
    <property type="entry name" value="DUF1016_N"/>
    <property type="match status" value="1"/>
</dbReference>
<dbReference type="PANTHER" id="PTHR30547:SF0">
    <property type="entry name" value="BLR8175 PROTEIN"/>
    <property type="match status" value="1"/>
</dbReference>
<proteinExistence type="predicted"/>
<feature type="domain" description="YhcG N-terminal" evidence="1">
    <location>
        <begin position="2"/>
        <end position="120"/>
    </location>
</feature>
<evidence type="ECO:0000259" key="1">
    <source>
        <dbReference type="Pfam" id="PF17761"/>
    </source>
</evidence>
<organism evidence="2 3">
    <name type="scientific">Kitasatospora paracochleata</name>
    <dbReference type="NCBI Taxonomy" id="58354"/>
    <lineage>
        <taxon>Bacteria</taxon>
        <taxon>Bacillati</taxon>
        <taxon>Actinomycetota</taxon>
        <taxon>Actinomycetes</taxon>
        <taxon>Kitasatosporales</taxon>
        <taxon>Streptomycetaceae</taxon>
        <taxon>Kitasatospora</taxon>
    </lineage>
</organism>
<gene>
    <name evidence="2" type="ORF">FHR36_003093</name>
</gene>
<reference evidence="2 3" key="1">
    <citation type="submission" date="2022-06" db="EMBL/GenBank/DDBJ databases">
        <title>Sequencing the genomes of 1000 actinobacteria strains.</title>
        <authorList>
            <person name="Klenk H.-P."/>
        </authorList>
    </citation>
    <scope>NUCLEOTIDE SEQUENCE [LARGE SCALE GENOMIC DNA]</scope>
    <source>
        <strain evidence="2 3">DSM 41656</strain>
    </source>
</reference>
<accession>A0ABT1IXT0</accession>